<feature type="compositionally biased region" description="Basic and acidic residues" evidence="1">
    <location>
        <begin position="27"/>
        <end position="41"/>
    </location>
</feature>
<evidence type="ECO:0000313" key="4">
    <source>
        <dbReference type="Proteomes" id="UP000187185"/>
    </source>
</evidence>
<sequence length="351" mass="37081">MTDEKNTPETEPAAEPVIAPATDAAADESREGEAPASGHDDDVTYASFAEAFEALTDGPEGVDASAPPQYGVGPFSIREVALAGVWLLAFVFSFFPIYDYGRAGAGPSVWTGIDWLLTIGTPTIAVFLLGLRRLSPQGIRRVGSLGIDQFASVAFSVSAIIWLGLLWSSFVSVSGTGIFLSTWVVWVEFILMLAGVLLTVFAPLFPTIGEDFRHRPEVPAHRFARPARPVVARPAAPRPAPAAAPHTASPYAAQTPQATDAGAYAAAPVAETAAPETTVIADVEPAPSASQAFWALAPVERDVVDENGVPLFTIGPTAWALVIEDRGDSFVVRHEDGRIGYLRDVSGVTRG</sequence>
<gene>
    <name evidence="3" type="ORF">BOH66_10945</name>
</gene>
<keyword evidence="2" id="KW-0812">Transmembrane</keyword>
<accession>A0A1P8UCS2</accession>
<dbReference type="OrthoDB" id="5079801at2"/>
<feature type="region of interest" description="Disordered" evidence="1">
    <location>
        <begin position="1"/>
        <end position="41"/>
    </location>
</feature>
<dbReference type="RefSeq" id="WP_076692218.1">
    <property type="nucleotide sequence ID" value="NZ_CP018762.1"/>
</dbReference>
<organism evidence="3 4">
    <name type="scientific">Microbacterium aurum</name>
    <dbReference type="NCBI Taxonomy" id="36805"/>
    <lineage>
        <taxon>Bacteria</taxon>
        <taxon>Bacillati</taxon>
        <taxon>Actinomycetota</taxon>
        <taxon>Actinomycetes</taxon>
        <taxon>Micrococcales</taxon>
        <taxon>Microbacteriaceae</taxon>
        <taxon>Microbacterium</taxon>
    </lineage>
</organism>
<name>A0A1P8UCS2_9MICO</name>
<dbReference type="STRING" id="36805.BOH66_10945"/>
<feature type="transmembrane region" description="Helical" evidence="2">
    <location>
        <begin position="183"/>
        <end position="205"/>
    </location>
</feature>
<evidence type="ECO:0000256" key="2">
    <source>
        <dbReference type="SAM" id="Phobius"/>
    </source>
</evidence>
<keyword evidence="4" id="KW-1185">Reference proteome</keyword>
<keyword evidence="2" id="KW-1133">Transmembrane helix</keyword>
<protein>
    <submittedName>
        <fullName evidence="3">Uncharacterized protein</fullName>
    </submittedName>
</protein>
<feature type="transmembrane region" description="Helical" evidence="2">
    <location>
        <begin position="150"/>
        <end position="171"/>
    </location>
</feature>
<dbReference type="EMBL" id="CP018762">
    <property type="protein sequence ID" value="APZ35869.1"/>
    <property type="molecule type" value="Genomic_DNA"/>
</dbReference>
<reference evidence="3 4" key="1">
    <citation type="submission" date="2016-12" db="EMBL/GenBank/DDBJ databases">
        <title>Complete genome sequence of Microbacterium aurum KACC 15219.</title>
        <authorList>
            <person name="Jung Y."/>
            <person name="Shin J.-H."/>
            <person name="Lee Y.-J."/>
            <person name="Yi H."/>
            <person name="Bahn Y.-S."/>
            <person name="Kim J.F."/>
            <person name="Lee D.-W."/>
        </authorList>
    </citation>
    <scope>NUCLEOTIDE SEQUENCE [LARGE SCALE GENOMIC DNA]</scope>
    <source>
        <strain evidence="3 4">KACC 15219</strain>
    </source>
</reference>
<evidence type="ECO:0000256" key="1">
    <source>
        <dbReference type="SAM" id="MobiDB-lite"/>
    </source>
</evidence>
<proteinExistence type="predicted"/>
<feature type="transmembrane region" description="Helical" evidence="2">
    <location>
        <begin position="110"/>
        <end position="129"/>
    </location>
</feature>
<keyword evidence="2" id="KW-0472">Membrane</keyword>
<dbReference type="KEGG" id="maur:BOH66_10945"/>
<dbReference type="Proteomes" id="UP000187185">
    <property type="component" value="Chromosome"/>
</dbReference>
<dbReference type="AlphaFoldDB" id="A0A1P8UCS2"/>
<feature type="transmembrane region" description="Helical" evidence="2">
    <location>
        <begin position="80"/>
        <end position="98"/>
    </location>
</feature>
<evidence type="ECO:0000313" key="3">
    <source>
        <dbReference type="EMBL" id="APZ35869.1"/>
    </source>
</evidence>